<name>A0A090MGB2_9HYPO</name>
<comment type="similarity">
    <text evidence="2">Belongs to the oxygen-dependent FAD-linked oxidoreductase family.</text>
</comment>
<sequence length="299" mass="31527">MERAKFDPNWRVPGSNKTQTVLIAASDLNYGVAVTHALKYDHIIVSGNNATVGLGGYIQGGGHGPLSSTFSLAADNIYQVRVVTTQGHILTADATQNQGLSISPLGNSSAACEASWKALAELLHHLPDLMDAGMADAVVVATTERLVQTTVDRLRAAAGNNSRILSVSASNTTVYPTDRSFFKALNAGGSNQAGAYSMPSSHLLGRRELSQPSQGTLVGYLTRILTNTNPNDAGMAVFGLQGGPGPANTPKSMRGALLSAWRSTYLHAMGYSLTFDTTLAPEEQLQEAAEDLNGLKEKL</sequence>
<dbReference type="GO" id="GO:0016491">
    <property type="term" value="F:oxidoreductase activity"/>
    <property type="evidence" value="ECO:0007669"/>
    <property type="project" value="UniProtKB-KW"/>
</dbReference>
<dbReference type="GO" id="GO:0050660">
    <property type="term" value="F:flavin adenine dinucleotide binding"/>
    <property type="evidence" value="ECO:0007669"/>
    <property type="project" value="InterPro"/>
</dbReference>
<accession>A0A090MGB2</accession>
<evidence type="ECO:0000313" key="6">
    <source>
        <dbReference type="EMBL" id="CEG03977.1"/>
    </source>
</evidence>
<keyword evidence="5" id="KW-0560">Oxidoreductase</keyword>
<dbReference type="PANTHER" id="PTHR42973">
    <property type="entry name" value="BINDING OXIDOREDUCTASE, PUTATIVE (AFU_ORTHOLOGUE AFUA_1G17690)-RELATED"/>
    <property type="match status" value="1"/>
</dbReference>
<evidence type="ECO:0000256" key="5">
    <source>
        <dbReference type="ARBA" id="ARBA00023002"/>
    </source>
</evidence>
<keyword evidence="4" id="KW-0274">FAD</keyword>
<evidence type="ECO:0000256" key="4">
    <source>
        <dbReference type="ARBA" id="ARBA00022827"/>
    </source>
</evidence>
<evidence type="ECO:0000256" key="1">
    <source>
        <dbReference type="ARBA" id="ARBA00001974"/>
    </source>
</evidence>
<dbReference type="AlphaFoldDB" id="A0A090MGB2"/>
<dbReference type="EMBL" id="CBMG010003662">
    <property type="protein sequence ID" value="CEG03977.1"/>
    <property type="molecule type" value="Genomic_DNA"/>
</dbReference>
<dbReference type="InterPro" id="IPR036318">
    <property type="entry name" value="FAD-bd_PCMH-like_sf"/>
</dbReference>
<organism evidence="6">
    <name type="scientific">Fusarium acuminatum CS5907</name>
    <dbReference type="NCBI Taxonomy" id="1318461"/>
    <lineage>
        <taxon>Eukaryota</taxon>
        <taxon>Fungi</taxon>
        <taxon>Dikarya</taxon>
        <taxon>Ascomycota</taxon>
        <taxon>Pezizomycotina</taxon>
        <taxon>Sordariomycetes</taxon>
        <taxon>Hypocreomycetidae</taxon>
        <taxon>Hypocreales</taxon>
        <taxon>Nectriaceae</taxon>
        <taxon>Fusarium</taxon>
        <taxon>Fusarium tricinctum species complex</taxon>
    </lineage>
</organism>
<comment type="cofactor">
    <cofactor evidence="1">
        <name>FAD</name>
        <dbReference type="ChEBI" id="CHEBI:57692"/>
    </cofactor>
</comment>
<dbReference type="InterPro" id="IPR050416">
    <property type="entry name" value="FAD-linked_Oxidoreductase"/>
</dbReference>
<proteinExistence type="inferred from homology"/>
<dbReference type="PANTHER" id="PTHR42973:SF39">
    <property type="entry name" value="FAD-BINDING PCMH-TYPE DOMAIN-CONTAINING PROTEIN"/>
    <property type="match status" value="1"/>
</dbReference>
<dbReference type="InterPro" id="IPR016169">
    <property type="entry name" value="FAD-bd_PCMH_sub2"/>
</dbReference>
<comment type="caution">
    <text evidence="6">The sequence shown here is derived from an EMBL/GenBank/DDBJ whole genome shotgun (WGS) entry which is preliminary data.</text>
</comment>
<evidence type="ECO:0000256" key="2">
    <source>
        <dbReference type="ARBA" id="ARBA00005466"/>
    </source>
</evidence>
<dbReference type="Gene3D" id="3.30.465.10">
    <property type="match status" value="1"/>
</dbReference>
<evidence type="ECO:0000256" key="3">
    <source>
        <dbReference type="ARBA" id="ARBA00022630"/>
    </source>
</evidence>
<keyword evidence="3" id="KW-0285">Flavoprotein</keyword>
<gene>
    <name evidence="6" type="ORF">BN851_0149690</name>
</gene>
<dbReference type="SUPFAM" id="SSF56176">
    <property type="entry name" value="FAD-binding/transporter-associated domain-like"/>
    <property type="match status" value="1"/>
</dbReference>
<protein>
    <submittedName>
        <fullName evidence="6">WGS project CBMG000000000 data, contig CS5907-c003690</fullName>
    </submittedName>
</protein>
<reference evidence="6" key="1">
    <citation type="submission" date="2013-05" db="EMBL/GenBank/DDBJ databases">
        <title>Draft genome sequences of six wheat associated Fusarium spp. isolates.</title>
        <authorList>
            <person name="Moolhuijzen P.M."/>
            <person name="Manners J.M."/>
            <person name="Wilcox S."/>
            <person name="Bellgard M.I."/>
            <person name="Gardiner D.M."/>
        </authorList>
    </citation>
    <scope>NUCLEOTIDE SEQUENCE</scope>
    <source>
        <strain evidence="6">CS5907</strain>
    </source>
</reference>